<comment type="caution">
    <text evidence="2">The sequence shown here is derived from an EMBL/GenBank/DDBJ whole genome shotgun (WGS) entry which is preliminary data.</text>
</comment>
<evidence type="ECO:0000256" key="1">
    <source>
        <dbReference type="SAM" id="Phobius"/>
    </source>
</evidence>
<protein>
    <submittedName>
        <fullName evidence="2">Uncharacterized protein</fullName>
    </submittedName>
</protein>
<keyword evidence="1" id="KW-0812">Transmembrane</keyword>
<keyword evidence="1" id="KW-0472">Membrane</keyword>
<feature type="transmembrane region" description="Helical" evidence="1">
    <location>
        <begin position="14"/>
        <end position="32"/>
    </location>
</feature>
<sequence>MTIVEAEKIAQSQFAWAILFIMLFLFVIRYLIRTSDKREKKIMDLYEQSKINSNKREDRLMNHLERTTEKLSAITHEIGGIQKEMVRMNDRMDEIEGAN</sequence>
<reference evidence="2 3" key="1">
    <citation type="submission" date="2018-11" db="EMBL/GenBank/DDBJ databases">
        <title>Species Designations Belie Phenotypic and Genotypic Heterogeneity in Oral Streptococci.</title>
        <authorList>
            <person name="Velsko I."/>
        </authorList>
    </citation>
    <scope>NUCLEOTIDE SEQUENCE [LARGE SCALE GENOMIC DNA]</scope>
    <source>
        <strain evidence="2 3">KLC01</strain>
    </source>
</reference>
<dbReference type="EMBL" id="RJNW01000001">
    <property type="protein sequence ID" value="RSI88450.1"/>
    <property type="molecule type" value="Genomic_DNA"/>
</dbReference>
<accession>A0A3R9IVL0</accession>
<dbReference type="AlphaFoldDB" id="A0A3R9IVL0"/>
<gene>
    <name evidence="2" type="ORF">D8849_01970</name>
</gene>
<keyword evidence="1" id="KW-1133">Transmembrane helix</keyword>
<dbReference type="RefSeq" id="WP_125386033.1">
    <property type="nucleotide sequence ID" value="NZ_RJNW01000001.1"/>
</dbReference>
<name>A0A3R9IVL0_STRMT</name>
<evidence type="ECO:0000313" key="3">
    <source>
        <dbReference type="Proteomes" id="UP000278063"/>
    </source>
</evidence>
<organism evidence="2 3">
    <name type="scientific">Streptococcus mitis</name>
    <dbReference type="NCBI Taxonomy" id="28037"/>
    <lineage>
        <taxon>Bacteria</taxon>
        <taxon>Bacillati</taxon>
        <taxon>Bacillota</taxon>
        <taxon>Bacilli</taxon>
        <taxon>Lactobacillales</taxon>
        <taxon>Streptococcaceae</taxon>
        <taxon>Streptococcus</taxon>
        <taxon>Streptococcus mitis group</taxon>
    </lineage>
</organism>
<proteinExistence type="predicted"/>
<dbReference type="Proteomes" id="UP000278063">
    <property type="component" value="Unassembled WGS sequence"/>
</dbReference>
<evidence type="ECO:0000313" key="2">
    <source>
        <dbReference type="EMBL" id="RSI88450.1"/>
    </source>
</evidence>